<protein>
    <submittedName>
        <fullName evidence="2">Uncharacterized protein</fullName>
    </submittedName>
</protein>
<keyword evidence="1" id="KW-1133">Transmembrane helix</keyword>
<evidence type="ECO:0000313" key="2">
    <source>
        <dbReference type="EMBL" id="OHA40527.1"/>
    </source>
</evidence>
<reference evidence="2 3" key="1">
    <citation type="journal article" date="2016" name="Nat. Commun.">
        <title>Thousands of microbial genomes shed light on interconnected biogeochemical processes in an aquifer system.</title>
        <authorList>
            <person name="Anantharaman K."/>
            <person name="Brown C.T."/>
            <person name="Hug L.A."/>
            <person name="Sharon I."/>
            <person name="Castelle C.J."/>
            <person name="Probst A.J."/>
            <person name="Thomas B.C."/>
            <person name="Singh A."/>
            <person name="Wilkins M.J."/>
            <person name="Karaoz U."/>
            <person name="Brodie E.L."/>
            <person name="Williams K.H."/>
            <person name="Hubbard S.S."/>
            <person name="Banfield J.F."/>
        </authorList>
    </citation>
    <scope>NUCLEOTIDE SEQUENCE [LARGE SCALE GENOMIC DNA]</scope>
</reference>
<evidence type="ECO:0000256" key="1">
    <source>
        <dbReference type="SAM" id="Phobius"/>
    </source>
</evidence>
<keyword evidence="1" id="KW-0472">Membrane</keyword>
<dbReference type="AlphaFoldDB" id="A0A1G2NWN6"/>
<name>A0A1G2NWN6_9BACT</name>
<dbReference type="Proteomes" id="UP000176429">
    <property type="component" value="Unassembled WGS sequence"/>
</dbReference>
<organism evidence="2 3">
    <name type="scientific">Candidatus Taylorbacteria bacterium RIFCSPLOWO2_02_FULL_46_40</name>
    <dbReference type="NCBI Taxonomy" id="1802329"/>
    <lineage>
        <taxon>Bacteria</taxon>
        <taxon>Candidatus Tayloriibacteriota</taxon>
    </lineage>
</organism>
<comment type="caution">
    <text evidence="2">The sequence shown here is derived from an EMBL/GenBank/DDBJ whole genome shotgun (WGS) entry which is preliminary data.</text>
</comment>
<evidence type="ECO:0000313" key="3">
    <source>
        <dbReference type="Proteomes" id="UP000176429"/>
    </source>
</evidence>
<feature type="transmembrane region" description="Helical" evidence="1">
    <location>
        <begin position="20"/>
        <end position="38"/>
    </location>
</feature>
<sequence length="92" mass="10797">MNMIRQIKSYRENTFQKGIVGVIVLIIIAIVLFSYFGINLKELSNKPIFKENFSFVKEISITIWNNYLLPIWNNILKTPVLFLWSKFIGLLS</sequence>
<accession>A0A1G2NWN6</accession>
<keyword evidence="1" id="KW-0812">Transmembrane</keyword>
<proteinExistence type="predicted"/>
<gene>
    <name evidence="2" type="ORF">A3H68_02560</name>
</gene>
<dbReference type="EMBL" id="MHSH01000050">
    <property type="protein sequence ID" value="OHA40527.1"/>
    <property type="molecule type" value="Genomic_DNA"/>
</dbReference>